<dbReference type="AlphaFoldDB" id="A0AAE2CV81"/>
<reference evidence="1" key="2">
    <citation type="journal article" date="2024" name="Plant">
        <title>Genomic evolution and insights into agronomic trait innovations of Sesamum species.</title>
        <authorList>
            <person name="Miao H."/>
            <person name="Wang L."/>
            <person name="Qu L."/>
            <person name="Liu H."/>
            <person name="Sun Y."/>
            <person name="Le M."/>
            <person name="Wang Q."/>
            <person name="Wei S."/>
            <person name="Zheng Y."/>
            <person name="Lin W."/>
            <person name="Duan Y."/>
            <person name="Cao H."/>
            <person name="Xiong S."/>
            <person name="Wang X."/>
            <person name="Wei L."/>
            <person name="Li C."/>
            <person name="Ma Q."/>
            <person name="Ju M."/>
            <person name="Zhao R."/>
            <person name="Li G."/>
            <person name="Mu C."/>
            <person name="Tian Q."/>
            <person name="Mei H."/>
            <person name="Zhang T."/>
            <person name="Gao T."/>
            <person name="Zhang H."/>
        </authorList>
    </citation>
    <scope>NUCLEOTIDE SEQUENCE</scope>
    <source>
        <strain evidence="1">3651</strain>
    </source>
</reference>
<reference evidence="1" key="1">
    <citation type="submission" date="2020-06" db="EMBL/GenBank/DDBJ databases">
        <authorList>
            <person name="Li T."/>
            <person name="Hu X."/>
            <person name="Zhang T."/>
            <person name="Song X."/>
            <person name="Zhang H."/>
            <person name="Dai N."/>
            <person name="Sheng W."/>
            <person name="Hou X."/>
            <person name="Wei L."/>
        </authorList>
    </citation>
    <scope>NUCLEOTIDE SEQUENCE</scope>
    <source>
        <strain evidence="1">3651</strain>
        <tissue evidence="1">Leaf</tissue>
    </source>
</reference>
<organism evidence="1 2">
    <name type="scientific">Sesamum alatum</name>
    <dbReference type="NCBI Taxonomy" id="300844"/>
    <lineage>
        <taxon>Eukaryota</taxon>
        <taxon>Viridiplantae</taxon>
        <taxon>Streptophyta</taxon>
        <taxon>Embryophyta</taxon>
        <taxon>Tracheophyta</taxon>
        <taxon>Spermatophyta</taxon>
        <taxon>Magnoliopsida</taxon>
        <taxon>eudicotyledons</taxon>
        <taxon>Gunneridae</taxon>
        <taxon>Pentapetalae</taxon>
        <taxon>asterids</taxon>
        <taxon>lamiids</taxon>
        <taxon>Lamiales</taxon>
        <taxon>Pedaliaceae</taxon>
        <taxon>Sesamum</taxon>
    </lineage>
</organism>
<sequence length="181" mass="20629">MSLHKIGTYNFRKSEIGEIPFPWTDHGVHYSLGVLEGCLCTIFRPGNDECELWIMKEYGVSESWSKYVKIEGYSGFRSLVFLGFSGDGDVMMISAARSVLTRCSLTKKKMSRVPITEKCRMDRTIMYEESLVPLEFHAKVRSCEHVWEDKDEIASNIVGSVTLFNSDCIKCLRRISKMASS</sequence>
<name>A0AAE2CV81_9LAMI</name>
<evidence type="ECO:0008006" key="3">
    <source>
        <dbReference type="Google" id="ProtNLM"/>
    </source>
</evidence>
<dbReference type="EMBL" id="JACGWO010000002">
    <property type="protein sequence ID" value="KAK4435846.1"/>
    <property type="molecule type" value="Genomic_DNA"/>
</dbReference>
<gene>
    <name evidence="1" type="ORF">Salat_0748200</name>
</gene>
<accession>A0AAE2CV81</accession>
<protein>
    <recommendedName>
        <fullName evidence="3">F-box associated domain-containing protein</fullName>
    </recommendedName>
</protein>
<dbReference type="Proteomes" id="UP001293254">
    <property type="component" value="Unassembled WGS sequence"/>
</dbReference>
<evidence type="ECO:0000313" key="1">
    <source>
        <dbReference type="EMBL" id="KAK4435846.1"/>
    </source>
</evidence>
<evidence type="ECO:0000313" key="2">
    <source>
        <dbReference type="Proteomes" id="UP001293254"/>
    </source>
</evidence>
<keyword evidence="2" id="KW-1185">Reference proteome</keyword>
<proteinExistence type="predicted"/>
<comment type="caution">
    <text evidence="1">The sequence shown here is derived from an EMBL/GenBank/DDBJ whole genome shotgun (WGS) entry which is preliminary data.</text>
</comment>